<dbReference type="InterPro" id="IPR001888">
    <property type="entry name" value="Transposase_1"/>
</dbReference>
<dbReference type="GO" id="GO:0003690">
    <property type="term" value="F:double-stranded DNA binding"/>
    <property type="evidence" value="ECO:0007669"/>
    <property type="project" value="TreeGrafter"/>
</dbReference>
<dbReference type="GO" id="GO:0044547">
    <property type="term" value="F:DNA topoisomerase binding"/>
    <property type="evidence" value="ECO:0007669"/>
    <property type="project" value="TreeGrafter"/>
</dbReference>
<dbReference type="GO" id="GO:0046975">
    <property type="term" value="F:histone H3K36 methyltransferase activity"/>
    <property type="evidence" value="ECO:0007669"/>
    <property type="project" value="TreeGrafter"/>
</dbReference>
<dbReference type="Pfam" id="PF01359">
    <property type="entry name" value="Transposase_1"/>
    <property type="match status" value="1"/>
</dbReference>
<dbReference type="GO" id="GO:0005634">
    <property type="term" value="C:nucleus"/>
    <property type="evidence" value="ECO:0007669"/>
    <property type="project" value="TreeGrafter"/>
</dbReference>
<sequence>MRKIHKLGKWVSHELYEDSIGRRFNSCIQLLAKQHKKNLLWKIVTGDEKRTMYDHPRRKHSWVYPGQPTTATPKPNTHAKKVLLCI</sequence>
<dbReference type="GO" id="GO:0035861">
    <property type="term" value="C:site of double-strand break"/>
    <property type="evidence" value="ECO:0007669"/>
    <property type="project" value="TreeGrafter"/>
</dbReference>
<dbReference type="GO" id="GO:0000793">
    <property type="term" value="C:condensed chromosome"/>
    <property type="evidence" value="ECO:0007669"/>
    <property type="project" value="TreeGrafter"/>
</dbReference>
<dbReference type="Proteomes" id="UP000095283">
    <property type="component" value="Unplaced"/>
</dbReference>
<dbReference type="PANTHER" id="PTHR46060:SF2">
    <property type="entry name" value="HISTONE-LYSINE N-METHYLTRANSFERASE SETMAR"/>
    <property type="match status" value="1"/>
</dbReference>
<name>A0A1I7XKJ0_HETBA</name>
<dbReference type="WBParaSite" id="Hba_18042">
    <property type="protein sequence ID" value="Hba_18042"/>
    <property type="gene ID" value="Hba_18042"/>
</dbReference>
<dbReference type="GO" id="GO:0031297">
    <property type="term" value="P:replication fork processing"/>
    <property type="evidence" value="ECO:0007669"/>
    <property type="project" value="TreeGrafter"/>
</dbReference>
<dbReference type="Gene3D" id="3.30.420.10">
    <property type="entry name" value="Ribonuclease H-like superfamily/Ribonuclease H"/>
    <property type="match status" value="1"/>
</dbReference>
<keyword evidence="1" id="KW-1185">Reference proteome</keyword>
<dbReference type="GO" id="GO:0015074">
    <property type="term" value="P:DNA integration"/>
    <property type="evidence" value="ECO:0007669"/>
    <property type="project" value="TreeGrafter"/>
</dbReference>
<reference evidence="2" key="1">
    <citation type="submission" date="2016-11" db="UniProtKB">
        <authorList>
            <consortium name="WormBaseParasite"/>
        </authorList>
    </citation>
    <scope>IDENTIFICATION</scope>
</reference>
<dbReference type="GO" id="GO:0044774">
    <property type="term" value="P:mitotic DNA integrity checkpoint signaling"/>
    <property type="evidence" value="ECO:0007669"/>
    <property type="project" value="TreeGrafter"/>
</dbReference>
<evidence type="ECO:0000313" key="1">
    <source>
        <dbReference type="Proteomes" id="UP000095283"/>
    </source>
</evidence>
<organism evidence="1 2">
    <name type="scientific">Heterorhabditis bacteriophora</name>
    <name type="common">Entomopathogenic nematode worm</name>
    <dbReference type="NCBI Taxonomy" id="37862"/>
    <lineage>
        <taxon>Eukaryota</taxon>
        <taxon>Metazoa</taxon>
        <taxon>Ecdysozoa</taxon>
        <taxon>Nematoda</taxon>
        <taxon>Chromadorea</taxon>
        <taxon>Rhabditida</taxon>
        <taxon>Rhabditina</taxon>
        <taxon>Rhabditomorpha</taxon>
        <taxon>Strongyloidea</taxon>
        <taxon>Heterorhabditidae</taxon>
        <taxon>Heterorhabditis</taxon>
    </lineage>
</organism>
<dbReference type="GO" id="GO:0000014">
    <property type="term" value="F:single-stranded DNA endodeoxyribonuclease activity"/>
    <property type="evidence" value="ECO:0007669"/>
    <property type="project" value="TreeGrafter"/>
</dbReference>
<dbReference type="GO" id="GO:0042800">
    <property type="term" value="F:histone H3K4 methyltransferase activity"/>
    <property type="evidence" value="ECO:0007669"/>
    <property type="project" value="TreeGrafter"/>
</dbReference>
<proteinExistence type="predicted"/>
<dbReference type="InterPro" id="IPR036397">
    <property type="entry name" value="RNaseH_sf"/>
</dbReference>
<dbReference type="GO" id="GO:0003697">
    <property type="term" value="F:single-stranded DNA binding"/>
    <property type="evidence" value="ECO:0007669"/>
    <property type="project" value="TreeGrafter"/>
</dbReference>
<dbReference type="GO" id="GO:0006303">
    <property type="term" value="P:double-strand break repair via nonhomologous end joining"/>
    <property type="evidence" value="ECO:0007669"/>
    <property type="project" value="TreeGrafter"/>
</dbReference>
<evidence type="ECO:0000313" key="2">
    <source>
        <dbReference type="WBParaSite" id="Hba_18042"/>
    </source>
</evidence>
<dbReference type="InterPro" id="IPR052709">
    <property type="entry name" value="Transposase-MT_Hybrid"/>
</dbReference>
<dbReference type="PANTHER" id="PTHR46060">
    <property type="entry name" value="MARINER MOS1 TRANSPOSASE-LIKE PROTEIN"/>
    <property type="match status" value="1"/>
</dbReference>
<accession>A0A1I7XKJ0</accession>
<dbReference type="GO" id="GO:0000729">
    <property type="term" value="P:DNA double-strand break processing"/>
    <property type="evidence" value="ECO:0007669"/>
    <property type="project" value="TreeGrafter"/>
</dbReference>
<dbReference type="AlphaFoldDB" id="A0A1I7XKJ0"/>
<protein>
    <submittedName>
        <fullName evidence="2">Ovule protein</fullName>
    </submittedName>
</protein>